<keyword evidence="3 7" id="KW-0847">Vitamin C</keyword>
<keyword evidence="4 7" id="KW-0223">Dioxygenase</keyword>
<evidence type="ECO:0000256" key="6">
    <source>
        <dbReference type="ARBA" id="ARBA00023004"/>
    </source>
</evidence>
<feature type="binding site" evidence="7">
    <location>
        <position position="159"/>
    </location>
    <ligand>
        <name>Fe cation</name>
        <dbReference type="ChEBI" id="CHEBI:24875"/>
    </ligand>
</feature>
<dbReference type="PANTHER" id="PTHR41536">
    <property type="entry name" value="PKHD-TYPE HYDROXYLASE YBIX"/>
    <property type="match status" value="1"/>
</dbReference>
<evidence type="ECO:0000256" key="5">
    <source>
        <dbReference type="ARBA" id="ARBA00023002"/>
    </source>
</evidence>
<dbReference type="PANTHER" id="PTHR41536:SF1">
    <property type="entry name" value="PKHD-TYPE HYDROXYLASE YBIX"/>
    <property type="match status" value="1"/>
</dbReference>
<evidence type="ECO:0000256" key="4">
    <source>
        <dbReference type="ARBA" id="ARBA00022964"/>
    </source>
</evidence>
<dbReference type="PROSITE" id="PS51471">
    <property type="entry name" value="FE2OG_OXY"/>
    <property type="match status" value="1"/>
</dbReference>
<feature type="binding site" evidence="7">
    <location>
        <position position="96"/>
    </location>
    <ligand>
        <name>Fe cation</name>
        <dbReference type="ChEBI" id="CHEBI:24875"/>
    </ligand>
</feature>
<dbReference type="EMBL" id="JACARY010000059">
    <property type="protein sequence ID" value="NWD97641.1"/>
    <property type="molecule type" value="Genomic_DNA"/>
</dbReference>
<protein>
    <submittedName>
        <fullName evidence="9">Fe2+-dependent dioxygenase</fullName>
    </submittedName>
</protein>
<dbReference type="InterPro" id="IPR041097">
    <property type="entry name" value="PKHD_C"/>
</dbReference>
<dbReference type="SMART" id="SM00702">
    <property type="entry name" value="P4Hc"/>
    <property type="match status" value="1"/>
</dbReference>
<keyword evidence="10" id="KW-1185">Reference proteome</keyword>
<reference evidence="9 10" key="1">
    <citation type="submission" date="2020-04" db="EMBL/GenBank/DDBJ databases">
        <title>Molecular characterization of pseudomonads from Agaricus bisporus reveal novel blotch 2 pathogens in Western Europe.</title>
        <authorList>
            <person name="Taparia T."/>
            <person name="Krijger M."/>
            <person name="Haynes E."/>
            <person name="Elpinstone J.G."/>
            <person name="Noble R."/>
            <person name="Van Der Wolf J."/>
        </authorList>
    </citation>
    <scope>NUCLEOTIDE SEQUENCE [LARGE SCALE GENOMIC DNA]</scope>
    <source>
        <strain evidence="9 10">P7774</strain>
    </source>
</reference>
<evidence type="ECO:0000313" key="10">
    <source>
        <dbReference type="Proteomes" id="UP000572863"/>
    </source>
</evidence>
<dbReference type="Pfam" id="PF13640">
    <property type="entry name" value="2OG-FeII_Oxy_3"/>
    <property type="match status" value="1"/>
</dbReference>
<evidence type="ECO:0000256" key="2">
    <source>
        <dbReference type="ARBA" id="ARBA00022723"/>
    </source>
</evidence>
<feature type="binding site" evidence="7">
    <location>
        <position position="169"/>
    </location>
    <ligand>
        <name>2-oxoglutarate</name>
        <dbReference type="ChEBI" id="CHEBI:16810"/>
    </ligand>
</feature>
<keyword evidence="5 7" id="KW-0560">Oxidoreductase</keyword>
<dbReference type="NCBIfam" id="NF003975">
    <property type="entry name" value="PRK05467.1-4"/>
    <property type="match status" value="1"/>
</dbReference>
<comment type="caution">
    <text evidence="9">The sequence shown here is derived from an EMBL/GenBank/DDBJ whole genome shotgun (WGS) entry which is preliminary data.</text>
</comment>
<dbReference type="InterPro" id="IPR005123">
    <property type="entry name" value="Oxoglu/Fe-dep_dioxygenase_dom"/>
</dbReference>
<sequence length="226" mass="25205">MLIEIPALLSAREVETTVATLLDQPWVDGKVTAGQRSAMAKNNRQLSEESPVALRIGEQILARLSDNALFMSAALPKRIYPPLFNRYSGGEAFDWHIDNAIRGIKGVRERVRTDISATLFLADPASYDGGELVIRDTFGEHAVKLPAGHLLIYPGSSLHKINPVTRGERIASFFWIESLVREDSQRQLLLDMDVAIQTLTAQDADHYALLQLSGAYHNLLRRWSDV</sequence>
<accession>A0ABX2R3M1</accession>
<dbReference type="InterPro" id="IPR023550">
    <property type="entry name" value="PKHD_hydroxylase"/>
</dbReference>
<organism evidence="9 10">
    <name type="scientific">Pseudomonas reactans</name>
    <dbReference type="NCBI Taxonomy" id="117680"/>
    <lineage>
        <taxon>Bacteria</taxon>
        <taxon>Pseudomonadati</taxon>
        <taxon>Pseudomonadota</taxon>
        <taxon>Gammaproteobacteria</taxon>
        <taxon>Pseudomonadales</taxon>
        <taxon>Pseudomonadaceae</taxon>
        <taxon>Pseudomonas</taxon>
    </lineage>
</organism>
<evidence type="ECO:0000256" key="1">
    <source>
        <dbReference type="ARBA" id="ARBA00001961"/>
    </source>
</evidence>
<gene>
    <name evidence="9" type="ORF">HX871_24720</name>
</gene>
<dbReference type="InterPro" id="IPR044862">
    <property type="entry name" value="Pro_4_hyd_alph_FE2OG_OXY"/>
</dbReference>
<evidence type="ECO:0000259" key="8">
    <source>
        <dbReference type="PROSITE" id="PS51471"/>
    </source>
</evidence>
<dbReference type="Gene3D" id="4.10.860.20">
    <property type="entry name" value="Rabenosyn, Rab binding domain"/>
    <property type="match status" value="1"/>
</dbReference>
<keyword evidence="2 7" id="KW-0479">Metal-binding</keyword>
<evidence type="ECO:0000256" key="3">
    <source>
        <dbReference type="ARBA" id="ARBA00022896"/>
    </source>
</evidence>
<dbReference type="Pfam" id="PF18331">
    <property type="entry name" value="PKHD_C"/>
    <property type="match status" value="1"/>
</dbReference>
<dbReference type="NCBIfam" id="NF003974">
    <property type="entry name" value="PRK05467.1-3"/>
    <property type="match status" value="1"/>
</dbReference>
<evidence type="ECO:0000256" key="7">
    <source>
        <dbReference type="HAMAP-Rule" id="MF_00657"/>
    </source>
</evidence>
<proteinExistence type="inferred from homology"/>
<comment type="cofactor">
    <cofactor evidence="1 7">
        <name>L-ascorbate</name>
        <dbReference type="ChEBI" id="CHEBI:38290"/>
    </cofactor>
</comment>
<dbReference type="Gene3D" id="2.60.120.620">
    <property type="entry name" value="q2cbj1_9rhob like domain"/>
    <property type="match status" value="1"/>
</dbReference>
<dbReference type="Proteomes" id="UP000572863">
    <property type="component" value="Unassembled WGS sequence"/>
</dbReference>
<feature type="binding site" evidence="7">
    <location>
        <position position="98"/>
    </location>
    <ligand>
        <name>Fe cation</name>
        <dbReference type="ChEBI" id="CHEBI:24875"/>
    </ligand>
</feature>
<dbReference type="RefSeq" id="WP_177050856.1">
    <property type="nucleotide sequence ID" value="NZ_JACAQM010000004.1"/>
</dbReference>
<name>A0ABX2R3M1_9PSED</name>
<feature type="domain" description="Fe2OG dioxygenase" evidence="8">
    <location>
        <begin position="78"/>
        <end position="178"/>
    </location>
</feature>
<comment type="cofactor">
    <cofactor evidence="7">
        <name>Fe(2+)</name>
        <dbReference type="ChEBI" id="CHEBI:29033"/>
    </cofactor>
    <text evidence="7">Binds 1 Fe(2+) ion per subunit.</text>
</comment>
<dbReference type="HAMAP" id="MF_00657">
    <property type="entry name" value="Hydroxyl_YbiX"/>
    <property type="match status" value="1"/>
</dbReference>
<keyword evidence="6 7" id="KW-0408">Iron</keyword>
<evidence type="ECO:0000313" key="9">
    <source>
        <dbReference type="EMBL" id="NWD97641.1"/>
    </source>
</evidence>
<dbReference type="GO" id="GO:0051213">
    <property type="term" value="F:dioxygenase activity"/>
    <property type="evidence" value="ECO:0007669"/>
    <property type="project" value="UniProtKB-KW"/>
</dbReference>
<dbReference type="InterPro" id="IPR006620">
    <property type="entry name" value="Pro_4_hyd_alph"/>
</dbReference>